<keyword evidence="4" id="KW-0472">Membrane</keyword>
<feature type="transmembrane region" description="Helical" evidence="4">
    <location>
        <begin position="621"/>
        <end position="640"/>
    </location>
</feature>
<dbReference type="NCBIfam" id="TIGR02353">
    <property type="entry name" value="NRPS_term_dom"/>
    <property type="match status" value="1"/>
</dbReference>
<dbReference type="NCBIfam" id="TIGR01733">
    <property type="entry name" value="AA-adenyl-dom"/>
    <property type="match status" value="1"/>
</dbReference>
<dbReference type="InterPro" id="IPR045851">
    <property type="entry name" value="AMP-bd_C_sf"/>
</dbReference>
<feature type="transmembrane region" description="Helical" evidence="4">
    <location>
        <begin position="652"/>
        <end position="677"/>
    </location>
</feature>
<dbReference type="SUPFAM" id="SSF47336">
    <property type="entry name" value="ACP-like"/>
    <property type="match status" value="1"/>
</dbReference>
<dbReference type="Proteomes" id="UP001595797">
    <property type="component" value="Unassembled WGS sequence"/>
</dbReference>
<comment type="caution">
    <text evidence="6">The sequence shown here is derived from an EMBL/GenBank/DDBJ whole genome shotgun (WGS) entry which is preliminary data.</text>
</comment>
<keyword evidence="2" id="KW-0597">Phosphoprotein</keyword>
<dbReference type="EMBL" id="JBHSIW010000003">
    <property type="protein sequence ID" value="MFC4902391.1"/>
    <property type="molecule type" value="Genomic_DNA"/>
</dbReference>
<evidence type="ECO:0000259" key="5">
    <source>
        <dbReference type="PROSITE" id="PS50075"/>
    </source>
</evidence>
<dbReference type="InterPro" id="IPR010071">
    <property type="entry name" value="AA_adenyl_dom"/>
</dbReference>
<reference evidence="7" key="1">
    <citation type="journal article" date="2019" name="Int. J. Syst. Evol. Microbiol.">
        <title>The Global Catalogue of Microorganisms (GCM) 10K type strain sequencing project: providing services to taxonomists for standard genome sequencing and annotation.</title>
        <authorList>
            <consortium name="The Broad Institute Genomics Platform"/>
            <consortium name="The Broad Institute Genome Sequencing Center for Infectious Disease"/>
            <person name="Wu L."/>
            <person name="Ma J."/>
        </authorList>
    </citation>
    <scope>NUCLEOTIDE SEQUENCE [LARGE SCALE GENOMIC DNA]</scope>
    <source>
        <strain evidence="7">CGMCC 4.6946</strain>
    </source>
</reference>
<evidence type="ECO:0000313" key="7">
    <source>
        <dbReference type="Proteomes" id="UP001595797"/>
    </source>
</evidence>
<dbReference type="PROSITE" id="PS00455">
    <property type="entry name" value="AMP_BINDING"/>
    <property type="match status" value="1"/>
</dbReference>
<dbReference type="PANTHER" id="PTHR45527:SF1">
    <property type="entry name" value="FATTY ACID SYNTHASE"/>
    <property type="match status" value="1"/>
</dbReference>
<keyword evidence="7" id="KW-1185">Reference proteome</keyword>
<feature type="transmembrane region" description="Helical" evidence="4">
    <location>
        <begin position="852"/>
        <end position="875"/>
    </location>
</feature>
<protein>
    <submittedName>
        <fullName evidence="6">Pls/PosA family non-ribosomal peptide synthetase</fullName>
    </submittedName>
</protein>
<dbReference type="InterPro" id="IPR009081">
    <property type="entry name" value="PP-bd_ACP"/>
</dbReference>
<dbReference type="InterPro" id="IPR011004">
    <property type="entry name" value="Trimer_LpxA-like_sf"/>
</dbReference>
<feature type="compositionally biased region" description="Basic and acidic residues" evidence="3">
    <location>
        <begin position="1353"/>
        <end position="1362"/>
    </location>
</feature>
<keyword evidence="4" id="KW-0812">Transmembrane</keyword>
<keyword evidence="4" id="KW-1133">Transmembrane helix</keyword>
<dbReference type="Pfam" id="PF00550">
    <property type="entry name" value="PP-binding"/>
    <property type="match status" value="1"/>
</dbReference>
<organism evidence="6 7">
    <name type="scientific">Kocuria oceani</name>
    <dbReference type="NCBI Taxonomy" id="988827"/>
    <lineage>
        <taxon>Bacteria</taxon>
        <taxon>Bacillati</taxon>
        <taxon>Actinomycetota</taxon>
        <taxon>Actinomycetes</taxon>
        <taxon>Micrococcales</taxon>
        <taxon>Micrococcaceae</taxon>
        <taxon>Kocuria</taxon>
    </lineage>
</organism>
<feature type="transmembrane region" description="Helical" evidence="4">
    <location>
        <begin position="697"/>
        <end position="721"/>
    </location>
</feature>
<feature type="transmembrane region" description="Helical" evidence="4">
    <location>
        <begin position="1105"/>
        <end position="1131"/>
    </location>
</feature>
<dbReference type="Pfam" id="PF00501">
    <property type="entry name" value="AMP-binding"/>
    <property type="match status" value="1"/>
</dbReference>
<feature type="region of interest" description="Disordered" evidence="3">
    <location>
        <begin position="1298"/>
        <end position="1362"/>
    </location>
</feature>
<dbReference type="InterPro" id="IPR020459">
    <property type="entry name" value="AMP-binding"/>
</dbReference>
<dbReference type="PRINTS" id="PR00154">
    <property type="entry name" value="AMPBINDING"/>
</dbReference>
<dbReference type="InterPro" id="IPR036736">
    <property type="entry name" value="ACP-like_sf"/>
</dbReference>
<name>A0ABV9TFY6_9MICC</name>
<dbReference type="Pfam" id="PF13193">
    <property type="entry name" value="AMP-binding_C"/>
    <property type="match status" value="1"/>
</dbReference>
<dbReference type="Gene3D" id="3.30.300.30">
    <property type="match status" value="1"/>
</dbReference>
<dbReference type="RefSeq" id="WP_277551089.1">
    <property type="nucleotide sequence ID" value="NZ_JARAMH010000006.1"/>
</dbReference>
<evidence type="ECO:0000313" key="6">
    <source>
        <dbReference type="EMBL" id="MFC4902391.1"/>
    </source>
</evidence>
<feature type="domain" description="Carrier" evidence="5">
    <location>
        <begin position="513"/>
        <end position="590"/>
    </location>
</feature>
<evidence type="ECO:0000256" key="1">
    <source>
        <dbReference type="ARBA" id="ARBA00022450"/>
    </source>
</evidence>
<dbReference type="SUPFAM" id="SSF56801">
    <property type="entry name" value="Acetyl-CoA synthetase-like"/>
    <property type="match status" value="1"/>
</dbReference>
<dbReference type="PROSITE" id="PS50075">
    <property type="entry name" value="CARRIER"/>
    <property type="match status" value="1"/>
</dbReference>
<dbReference type="InterPro" id="IPR042099">
    <property type="entry name" value="ANL_N_sf"/>
</dbReference>
<dbReference type="Gene3D" id="1.10.1200.10">
    <property type="entry name" value="ACP-like"/>
    <property type="match status" value="1"/>
</dbReference>
<dbReference type="PANTHER" id="PTHR45527">
    <property type="entry name" value="NONRIBOSOMAL PEPTIDE SYNTHETASE"/>
    <property type="match status" value="1"/>
</dbReference>
<dbReference type="InterPro" id="IPR001451">
    <property type="entry name" value="Hexapep"/>
</dbReference>
<feature type="transmembrane region" description="Helical" evidence="4">
    <location>
        <begin position="1137"/>
        <end position="1157"/>
    </location>
</feature>
<accession>A0ABV9TFY6</accession>
<dbReference type="InterPro" id="IPR020806">
    <property type="entry name" value="PKS_PP-bd"/>
</dbReference>
<evidence type="ECO:0000256" key="2">
    <source>
        <dbReference type="ARBA" id="ARBA00022553"/>
    </source>
</evidence>
<dbReference type="Gene3D" id="3.40.50.12780">
    <property type="entry name" value="N-terminal domain of ligase-like"/>
    <property type="match status" value="1"/>
</dbReference>
<dbReference type="InterPro" id="IPR000873">
    <property type="entry name" value="AMP-dep_synth/lig_dom"/>
</dbReference>
<dbReference type="CDD" id="cd05930">
    <property type="entry name" value="A_NRPS"/>
    <property type="match status" value="1"/>
</dbReference>
<proteinExistence type="predicted"/>
<dbReference type="InterPro" id="IPR025110">
    <property type="entry name" value="AMP-bd_C"/>
</dbReference>
<dbReference type="SMART" id="SM00823">
    <property type="entry name" value="PKS_PP"/>
    <property type="match status" value="1"/>
</dbReference>
<dbReference type="InterPro" id="IPR020845">
    <property type="entry name" value="AMP-binding_CS"/>
</dbReference>
<dbReference type="Pfam" id="PF14602">
    <property type="entry name" value="Hexapep_2"/>
    <property type="match status" value="1"/>
</dbReference>
<gene>
    <name evidence="6" type="ORF">ACFPCS_02275</name>
</gene>
<feature type="transmembrane region" description="Helical" evidence="4">
    <location>
        <begin position="887"/>
        <end position="913"/>
    </location>
</feature>
<sequence length="1362" mass="148893">MERLFEAVCDRLRLDGHADRLAVDADGMRLSYAELDARANRVARHLLEIGAAPGDRIALLFDHAVPAYTAMLAVLKIHAAYVPLDPAFPSDRIAYIIEDAEVSRVLTLSSLQTVLSDVTAPLLCLDREQERIDHCDSSRVDLEPSAGDREDLAYIIYTSGSTGRPKGVAIEHASICNFVSVAAEVYGIRSHHRVYQGMTIAFDFSVEEIWVPWMAGATLVPKPRGTALLGPELADFLAEKRVSAMCCVPTLLSTIEDDLPELDFLLVSGEACPRDLIVRWHRPGRRFLNVYGPTEATVTATMAIADPDRPVTLGEPLPTYSAVILDPEGARVLPRGELGEIGLAGVGLARGYVNRDDLTDKAFIPDFLDIPDNPSGRIYRTGDLGRINEDGDIEYHGRIDTQVKVRGYRIELSEIESVLLRVPGVAQAVVNTYEPEPGFVELVGYYTVRHDTEVPDDQDIRRHLRERLPGYMVPAYLERLDRIPMLPSDKADRKSLPAPRGHRTTVCDGAYVAPSSRTEEVLAAALASVLRLEKVSATANFFSDLGANSMLLAQFTGRLRKDARVPVPAMRDLYTAPTISALAGALDSAAVQVSEQSRPIRTDRPEPLGAGHHVLCGTLQAVVYLVATFVASLVLLEGYLFTSSGQDLPEVLWRAFVFGTLTLVGWCVFPIAAKWLLVGRWTVREIPVWSLDYFRFWLVKNIIRATPMQMFIGTPVYPLYLRALGAKIGRRTAIFSRYVPVCTDLLTIGDDAVVRKDALISCYRAHDGMIQTGTVRLGRDALVGEGSVLEIHTALGDGAQLGHASSLHVLQVVPSGQRWHGSPAQVTDSDFRTVAPTDCGMRRRVVYSILTILYRLVLTPGLGLAVLALLIPFYLRLGHLDHTEPWFYAQLLGFALLLLVLGLLLAAIALAVIPRVLNLCLTPGLIYPLYGWRYAVQRAIDRMTNVQFFMRLTGDSSLVVHYVRLLGYKQPGLVQTGSNFGLATKQDNPYLVTTGSGTMVADGLAIMNADFSGSSFTVSPVTIGARSFLGNNIYYPSTATTGDNCLFATKVMVPVDGARREGVGLLGSPAFEIPRTVRRDVEFKAQASGSELRARLRAKNRHNAVTILLFLLRTWIYAAAGLLFASYAVAFHSVYDVFAVTAAFLGMQVFSVAYFLLAERASLGFRRLQPVFCSIYDVPFWRTERFWKLSSRAYLEAFNGTPFKPIIWRLLGVRMGRRVLDDGCYIPERTLVSVGDDCTLNVLSIVQCHSMEDGAFKVEPTTVGARCTLGANSFVHYGATVADGALVEADSFVMKGTEIPPSTTFGGNPARELPHASPPPPAGSGRHTAVVGTKGRGGRPPRAGNGPHASAGGRHEAPAPLP</sequence>
<keyword evidence="1" id="KW-0596">Phosphopantetheine</keyword>
<evidence type="ECO:0000256" key="4">
    <source>
        <dbReference type="SAM" id="Phobius"/>
    </source>
</evidence>
<evidence type="ECO:0000256" key="3">
    <source>
        <dbReference type="SAM" id="MobiDB-lite"/>
    </source>
</evidence>
<dbReference type="SUPFAM" id="SSF51161">
    <property type="entry name" value="Trimeric LpxA-like enzymes"/>
    <property type="match status" value="2"/>
</dbReference>
<dbReference type="Gene3D" id="2.160.10.10">
    <property type="entry name" value="Hexapeptide repeat proteins"/>
    <property type="match status" value="2"/>
</dbReference>
<dbReference type="InterPro" id="IPR012728">
    <property type="entry name" value="Pls/PosA_C"/>
</dbReference>